<keyword evidence="8" id="KW-0175">Coiled coil</keyword>
<reference evidence="13" key="1">
    <citation type="submission" date="2020-01" db="EMBL/GenBank/DDBJ databases">
        <title>Draft genome sequence of the Termite Coptotermes fromosanus.</title>
        <authorList>
            <person name="Itakura S."/>
            <person name="Yosikawa Y."/>
            <person name="Umezawa K."/>
        </authorList>
    </citation>
    <scope>NUCLEOTIDE SEQUENCE [LARGE SCALE GENOMIC DNA]</scope>
</reference>
<evidence type="ECO:0000313" key="12">
    <source>
        <dbReference type="EMBL" id="GFG39987.1"/>
    </source>
</evidence>
<dbReference type="FunCoup" id="A0A6L2QD46">
    <property type="interactions" value="1694"/>
</dbReference>
<dbReference type="OrthoDB" id="10261632at2759"/>
<evidence type="ECO:0000256" key="9">
    <source>
        <dbReference type="SAM" id="MobiDB-lite"/>
    </source>
</evidence>
<feature type="domain" description="Vps53 N-terminal" evidence="10">
    <location>
        <begin position="42"/>
        <end position="464"/>
    </location>
</feature>
<keyword evidence="6" id="KW-0333">Golgi apparatus</keyword>
<dbReference type="InParanoid" id="A0A6L2QD46"/>
<dbReference type="GO" id="GO:0000938">
    <property type="term" value="C:GARP complex"/>
    <property type="evidence" value="ECO:0007669"/>
    <property type="project" value="InterPro"/>
</dbReference>
<dbReference type="PANTHER" id="PTHR12820">
    <property type="entry name" value="VACUOLAR SORTING PROTEIN 53"/>
    <property type="match status" value="1"/>
</dbReference>
<evidence type="ECO:0000313" key="13">
    <source>
        <dbReference type="Proteomes" id="UP000502823"/>
    </source>
</evidence>
<dbReference type="GO" id="GO:0005829">
    <property type="term" value="C:cytosol"/>
    <property type="evidence" value="ECO:0007669"/>
    <property type="project" value="GOC"/>
</dbReference>
<dbReference type="InterPro" id="IPR031745">
    <property type="entry name" value="Vps53_C"/>
</dbReference>
<keyword evidence="13" id="KW-1185">Reference proteome</keyword>
<comment type="caution">
    <text evidence="12">The sequence shown here is derived from an EMBL/GenBank/DDBJ whole genome shotgun (WGS) entry which is preliminary data.</text>
</comment>
<dbReference type="GO" id="GO:0042147">
    <property type="term" value="P:retrograde transport, endosome to Golgi"/>
    <property type="evidence" value="ECO:0007669"/>
    <property type="project" value="InterPro"/>
</dbReference>
<comment type="subcellular location">
    <subcellularLocation>
        <location evidence="2">Endosome membrane</location>
        <topology evidence="2">Peripheral membrane protein</topology>
    </subcellularLocation>
    <subcellularLocation>
        <location evidence="1">Golgi apparatus</location>
        <location evidence="1">trans-Golgi network membrane</location>
        <topology evidence="1">Peripheral membrane protein</topology>
    </subcellularLocation>
</comment>
<feature type="coiled-coil region" evidence="8">
    <location>
        <begin position="113"/>
        <end position="147"/>
    </location>
</feature>
<comment type="similarity">
    <text evidence="3">Belongs to the VPS53 family.</text>
</comment>
<dbReference type="Proteomes" id="UP000502823">
    <property type="component" value="Unassembled WGS sequence"/>
</dbReference>
<gene>
    <name evidence="12" type="ORF">Cfor_09044</name>
</gene>
<organism evidence="12 13">
    <name type="scientific">Coptotermes formosanus</name>
    <name type="common">Formosan subterranean termite</name>
    <dbReference type="NCBI Taxonomy" id="36987"/>
    <lineage>
        <taxon>Eukaryota</taxon>
        <taxon>Metazoa</taxon>
        <taxon>Ecdysozoa</taxon>
        <taxon>Arthropoda</taxon>
        <taxon>Hexapoda</taxon>
        <taxon>Insecta</taxon>
        <taxon>Pterygota</taxon>
        <taxon>Neoptera</taxon>
        <taxon>Polyneoptera</taxon>
        <taxon>Dictyoptera</taxon>
        <taxon>Blattodea</taxon>
        <taxon>Blattoidea</taxon>
        <taxon>Termitoidae</taxon>
        <taxon>Rhinotermitidae</taxon>
        <taxon>Coptotermes</taxon>
    </lineage>
</organism>
<evidence type="ECO:0000256" key="6">
    <source>
        <dbReference type="ARBA" id="ARBA00023034"/>
    </source>
</evidence>
<evidence type="ECO:0000259" key="11">
    <source>
        <dbReference type="Pfam" id="PF16854"/>
    </source>
</evidence>
<feature type="region of interest" description="Disordered" evidence="9">
    <location>
        <begin position="378"/>
        <end position="415"/>
    </location>
</feature>
<sequence>MAAVDDGDLPDEEPEDMFISFPPEVQNAIEQVLPSNDPLDQPDFNAVDYINSLFPTEQSLSNIDDVVNNMECKIHTIDDEIRTVVRGQTNVGQDGRAALEEAQRVIRQLFVHIADIKAKAEQSEGMVKEITRDIKQLDCAKRNLTAAITTLNHLHMLVGGVDNLQILTKKRRYGEIVMPLQAVTEVMRHFHNYMDIPQIKQLANQVQEIHLELAQQITSDFHEAFTGPSSKHFTPNQQLAEACLVVSVLDPKVKRDLLKWFIGLQLAEYCHLFQETQDTAWLDKIDRRYAWLKKHLMEFEEKFGPMFPPGWEVSERITVEFCHITSRSELSKLLSKRKSELDVKLLLYAIQRTSNFENLLARRFTGVTLEDSADIVRSSERRKSQVSQSTNPFESSESGGQSQNPFEGDRGKTDKLSASQITAKPKLSPFHGIIGKCFEPYLYVYIDSLDRNLADLIERFVQDAKQQSSTAASLPSEGSGMVLSSCADLFVFYKKCMVQCTQLSTGQPMLALAATFQRYLREYSVKLLENNLPKIAAPGSLGSSMSSITRDLRDLSTSGFIQNIHSRLKEGEVTRYTCEEQARVCSILTTAEYCLETTQQLEEKLKEKVDPHLADKINLSQEQDMFHTVTSTCIQLLVQDLETACEPALTAMSKISWQNIETVGDQSGYVTAVTSHLKQTVPVIRDNLGSSRKYFTQFCVKFVNAFIPKFIQHIYKCKPVSTVGAEQLLLDTHMLKTVLLDLPSIGSQVNRKAPASYTKIVVKGMTKAEMILKVVMAPTDPAKAFTDQFAKLLPEADPSEFQKILDMK</sequence>
<name>A0A6L2QD46_COPFO</name>
<evidence type="ECO:0000256" key="4">
    <source>
        <dbReference type="ARBA" id="ARBA00014103"/>
    </source>
</evidence>
<protein>
    <recommendedName>
        <fullName evidence="4">Vacuolar protein sorting-associated protein 53 homolog</fullName>
    </recommendedName>
</protein>
<keyword evidence="7" id="KW-0472">Membrane</keyword>
<feature type="compositionally biased region" description="Polar residues" evidence="9">
    <location>
        <begin position="385"/>
        <end position="405"/>
    </location>
</feature>
<evidence type="ECO:0000256" key="3">
    <source>
        <dbReference type="ARBA" id="ARBA00008628"/>
    </source>
</evidence>
<dbReference type="InterPro" id="IPR007234">
    <property type="entry name" value="Vps53_N"/>
</dbReference>
<dbReference type="GO" id="GO:0010008">
    <property type="term" value="C:endosome membrane"/>
    <property type="evidence" value="ECO:0007669"/>
    <property type="project" value="UniProtKB-SubCell"/>
</dbReference>
<evidence type="ECO:0000256" key="2">
    <source>
        <dbReference type="ARBA" id="ARBA00004481"/>
    </source>
</evidence>
<dbReference type="EMBL" id="BLKM01001294">
    <property type="protein sequence ID" value="GFG39987.1"/>
    <property type="molecule type" value="Genomic_DNA"/>
</dbReference>
<dbReference type="InterPro" id="IPR038260">
    <property type="entry name" value="Vps53_C_sf"/>
</dbReference>
<dbReference type="Pfam" id="PF16854">
    <property type="entry name" value="VPS53_C"/>
    <property type="match status" value="1"/>
</dbReference>
<dbReference type="PANTHER" id="PTHR12820:SF0">
    <property type="entry name" value="VACUOLAR PROTEIN SORTING-ASSOCIATED PROTEIN 53 HOMOLOG"/>
    <property type="match status" value="1"/>
</dbReference>
<dbReference type="InterPro" id="IPR039766">
    <property type="entry name" value="Vps53"/>
</dbReference>
<keyword evidence="5" id="KW-0967">Endosome</keyword>
<feature type="non-terminal residue" evidence="12">
    <location>
        <position position="808"/>
    </location>
</feature>
<evidence type="ECO:0000256" key="8">
    <source>
        <dbReference type="SAM" id="Coils"/>
    </source>
</evidence>
<evidence type="ECO:0000256" key="7">
    <source>
        <dbReference type="ARBA" id="ARBA00023136"/>
    </source>
</evidence>
<feature type="domain" description="Vps53 C-terminal" evidence="11">
    <location>
        <begin position="726"/>
        <end position="808"/>
    </location>
</feature>
<evidence type="ECO:0000259" key="10">
    <source>
        <dbReference type="Pfam" id="PF04100"/>
    </source>
</evidence>
<accession>A0A6L2QD46</accession>
<evidence type="ECO:0000256" key="5">
    <source>
        <dbReference type="ARBA" id="ARBA00022753"/>
    </source>
</evidence>
<evidence type="ECO:0000256" key="1">
    <source>
        <dbReference type="ARBA" id="ARBA00004150"/>
    </source>
</evidence>
<dbReference type="AlphaFoldDB" id="A0A6L2QD46"/>
<proteinExistence type="inferred from homology"/>
<dbReference type="Pfam" id="PF04100">
    <property type="entry name" value="Vps53_N"/>
    <property type="match status" value="1"/>
</dbReference>
<dbReference type="Gene3D" id="1.10.357.110">
    <property type="entry name" value="Vacuolar protein sorting-associated protein 53, C-terminus"/>
    <property type="match status" value="1"/>
</dbReference>